<feature type="compositionally biased region" description="Polar residues" evidence="1">
    <location>
        <begin position="321"/>
        <end position="330"/>
    </location>
</feature>
<dbReference type="eggNOG" id="ENOG502QWT8">
    <property type="taxonomic scope" value="Eukaryota"/>
</dbReference>
<feature type="region of interest" description="Disordered" evidence="1">
    <location>
        <begin position="301"/>
        <end position="330"/>
    </location>
</feature>
<proteinExistence type="predicted"/>
<dbReference type="Proteomes" id="UP000005238">
    <property type="component" value="Unassembled WGS sequence"/>
</dbReference>
<name>H3GBH2_PHYRM</name>
<sequence>MTVVQSEHVFWSTSESLATLVISAPDIDVNAIEPEQKEKRHCRKKNGDEDNLPPGPRGQSIVDQEEGKVQDQENHEYAESQLDRQEDQIEEPDESDLDEEEIQDHEAEDVMQVEQEHVEDEKLETLGYCEDTSVVELLQGEGNVLDGQQQENDEDGENHDQEPIYDNNTAHLQELRFQEEDTLLAAEQSEPELVHNPDEMEEQKSHQETNLDEDQVKEQKSEFCEQEDTDHQELVQSQEDKTQDEYEYGDPDREDPREQEYQQHHIEVFERDDSFAEVTAQGEFTPAADFLEQAQELLATAVSSGSMDDASDEHEAAQDCDVSSDSGGNDQYISMPFVFQALEGDSRDDAVMAADSDVAAALPLPLSDDEAASAASDE</sequence>
<dbReference type="EnsemblProtists" id="Phyra72642">
    <property type="protein sequence ID" value="Phyra72642"/>
    <property type="gene ID" value="Phyra72642"/>
</dbReference>
<feature type="compositionally biased region" description="Acidic residues" evidence="1">
    <location>
        <begin position="88"/>
        <end position="103"/>
    </location>
</feature>
<dbReference type="VEuPathDB" id="FungiDB:KRP22_9589"/>
<evidence type="ECO:0000256" key="1">
    <source>
        <dbReference type="SAM" id="MobiDB-lite"/>
    </source>
</evidence>
<feature type="compositionally biased region" description="Basic and acidic residues" evidence="1">
    <location>
        <begin position="65"/>
        <end position="87"/>
    </location>
</feature>
<evidence type="ECO:0000313" key="3">
    <source>
        <dbReference type="Proteomes" id="UP000005238"/>
    </source>
</evidence>
<dbReference type="HOGENOM" id="CLU_732534_0_0_1"/>
<dbReference type="AlphaFoldDB" id="H3GBH2"/>
<feature type="region of interest" description="Disordered" evidence="1">
    <location>
        <begin position="32"/>
        <end position="103"/>
    </location>
</feature>
<dbReference type="EMBL" id="DS565998">
    <property type="status" value="NOT_ANNOTATED_CDS"/>
    <property type="molecule type" value="Genomic_DNA"/>
</dbReference>
<evidence type="ECO:0000313" key="2">
    <source>
        <dbReference type="EnsemblProtists" id="Phyra72642"/>
    </source>
</evidence>
<reference evidence="2" key="2">
    <citation type="submission" date="2015-06" db="UniProtKB">
        <authorList>
            <consortium name="EnsemblProtists"/>
        </authorList>
    </citation>
    <scope>IDENTIFICATION</scope>
    <source>
        <strain evidence="2">Pr102</strain>
    </source>
</reference>
<accession>H3GBH2</accession>
<reference evidence="3" key="1">
    <citation type="journal article" date="2006" name="Science">
        <title>Phytophthora genome sequences uncover evolutionary origins and mechanisms of pathogenesis.</title>
        <authorList>
            <person name="Tyler B.M."/>
            <person name="Tripathy S."/>
            <person name="Zhang X."/>
            <person name="Dehal P."/>
            <person name="Jiang R.H."/>
            <person name="Aerts A."/>
            <person name="Arredondo F.D."/>
            <person name="Baxter L."/>
            <person name="Bensasson D."/>
            <person name="Beynon J.L."/>
            <person name="Chapman J."/>
            <person name="Damasceno C.M."/>
            <person name="Dorrance A.E."/>
            <person name="Dou D."/>
            <person name="Dickerman A.W."/>
            <person name="Dubchak I.L."/>
            <person name="Garbelotto M."/>
            <person name="Gijzen M."/>
            <person name="Gordon S.G."/>
            <person name="Govers F."/>
            <person name="Grunwald N.J."/>
            <person name="Huang W."/>
            <person name="Ivors K.L."/>
            <person name="Jones R.W."/>
            <person name="Kamoun S."/>
            <person name="Krampis K."/>
            <person name="Lamour K.H."/>
            <person name="Lee M.K."/>
            <person name="McDonald W.H."/>
            <person name="Medina M."/>
            <person name="Meijer H.J."/>
            <person name="Nordberg E.K."/>
            <person name="Maclean D.J."/>
            <person name="Ospina-Giraldo M.D."/>
            <person name="Morris P.F."/>
            <person name="Phuntumart V."/>
            <person name="Putnam N.H."/>
            <person name="Rash S."/>
            <person name="Rose J.K."/>
            <person name="Sakihama Y."/>
            <person name="Salamov A.A."/>
            <person name="Savidor A."/>
            <person name="Scheuring C.F."/>
            <person name="Smith B.M."/>
            <person name="Sobral B.W."/>
            <person name="Terry A."/>
            <person name="Torto-Alalibo T.A."/>
            <person name="Win J."/>
            <person name="Xu Z."/>
            <person name="Zhang H."/>
            <person name="Grigoriev I.V."/>
            <person name="Rokhsar D.S."/>
            <person name="Boore J.L."/>
        </authorList>
    </citation>
    <scope>NUCLEOTIDE SEQUENCE [LARGE SCALE GENOMIC DNA]</scope>
    <source>
        <strain evidence="3">Pr102</strain>
    </source>
</reference>
<dbReference type="VEuPathDB" id="FungiDB:KRP23_8790"/>
<keyword evidence="3" id="KW-1185">Reference proteome</keyword>
<organism evidence="2 3">
    <name type="scientific">Phytophthora ramorum</name>
    <name type="common">Sudden oak death agent</name>
    <dbReference type="NCBI Taxonomy" id="164328"/>
    <lineage>
        <taxon>Eukaryota</taxon>
        <taxon>Sar</taxon>
        <taxon>Stramenopiles</taxon>
        <taxon>Oomycota</taxon>
        <taxon>Peronosporomycetes</taxon>
        <taxon>Peronosporales</taxon>
        <taxon>Peronosporaceae</taxon>
        <taxon>Phytophthora</taxon>
    </lineage>
</organism>
<protein>
    <submittedName>
        <fullName evidence="2">Uncharacterized protein</fullName>
    </submittedName>
</protein>
<feature type="compositionally biased region" description="Basic and acidic residues" evidence="1">
    <location>
        <begin position="192"/>
        <end position="264"/>
    </location>
</feature>
<dbReference type="InParanoid" id="H3GBH2"/>
<feature type="region of interest" description="Disordered" evidence="1">
    <location>
        <begin position="138"/>
        <end position="264"/>
    </location>
</feature>